<keyword evidence="4" id="KW-1185">Reference proteome</keyword>
<organism evidence="3 4">
    <name type="scientific">Paenibacillus plantiphilus</name>
    <dbReference type="NCBI Taxonomy" id="2905650"/>
    <lineage>
        <taxon>Bacteria</taxon>
        <taxon>Bacillati</taxon>
        <taxon>Bacillota</taxon>
        <taxon>Bacilli</taxon>
        <taxon>Bacillales</taxon>
        <taxon>Paenibacillaceae</taxon>
        <taxon>Paenibacillus</taxon>
    </lineage>
</organism>
<feature type="compositionally biased region" description="Polar residues" evidence="1">
    <location>
        <begin position="67"/>
        <end position="83"/>
    </location>
</feature>
<reference evidence="3" key="1">
    <citation type="submission" date="2022-01" db="EMBL/GenBank/DDBJ databases">
        <authorList>
            <person name="Criscuolo A."/>
        </authorList>
    </citation>
    <scope>NUCLEOTIDE SEQUENCE</scope>
    <source>
        <strain evidence="3">CIP111893</strain>
    </source>
</reference>
<dbReference type="Proteomes" id="UP000838686">
    <property type="component" value="Unassembled WGS sequence"/>
</dbReference>
<accession>A0ABN8GH72</accession>
<protein>
    <recommendedName>
        <fullName evidence="2">GT-D fold-like domain-containing protein</fullName>
    </recommendedName>
</protein>
<feature type="compositionally biased region" description="Basic and acidic residues" evidence="1">
    <location>
        <begin position="20"/>
        <end position="30"/>
    </location>
</feature>
<evidence type="ECO:0000256" key="1">
    <source>
        <dbReference type="SAM" id="MobiDB-lite"/>
    </source>
</evidence>
<feature type="region of interest" description="Disordered" evidence="1">
    <location>
        <begin position="1"/>
        <end position="83"/>
    </location>
</feature>
<dbReference type="EMBL" id="CAKMMF010000012">
    <property type="protein sequence ID" value="CAH1206193.1"/>
    <property type="molecule type" value="Genomic_DNA"/>
</dbReference>
<sequence>MKGSRNVSVPSPHALAAGRGEPRNKKEGRPSAKRGSRTSKKRTRLGIRHGHGSKRLAPARRKRQPSDKQLNMSPASDSQIQQEHGTSAFHAGYELGLYEGGEELLEQSVPQHVLLPDVSLRDVIAAGVDVMSQRFIPLISVHEVFAEMEHAMAAEQPYAVVRLGDGELLALSQEVVYDGPTVQREGKFLPYAGVNPPDLAARDQLALAVRHGGIVVGVPLSRRKHFQPLLHSVLRGHGIDPASLRLTTSTINYGLYQEGLLQGLLTGKKLLLIGNAAHQLAHMLQERGYIVSGMISPVNGFPDIERVMSEVQHAVFDLALVSAGIPAVVLCWRIAAERGKVALDFGHMADTIIKGQVML</sequence>
<comment type="caution">
    <text evidence="3">The sequence shown here is derived from an EMBL/GenBank/DDBJ whole genome shotgun (WGS) entry which is preliminary data.</text>
</comment>
<dbReference type="NCBIfam" id="NF040628">
    <property type="entry name" value="GT-D_rel"/>
    <property type="match status" value="1"/>
</dbReference>
<name>A0ABN8GH72_9BACL</name>
<dbReference type="InterPro" id="IPR055171">
    <property type="entry name" value="GT-D-like"/>
</dbReference>
<dbReference type="RefSeq" id="WP_236342618.1">
    <property type="nucleotide sequence ID" value="NZ_CAKMMF010000012.1"/>
</dbReference>
<gene>
    <name evidence="3" type="ORF">PAECIP111893_02458</name>
</gene>
<feature type="compositionally biased region" description="Basic residues" evidence="1">
    <location>
        <begin position="31"/>
        <end position="63"/>
    </location>
</feature>
<feature type="domain" description="GT-D fold-like" evidence="2">
    <location>
        <begin position="140"/>
        <end position="352"/>
    </location>
</feature>
<dbReference type="InterPro" id="IPR049785">
    <property type="entry name" value="GT-D-like_firm"/>
</dbReference>
<evidence type="ECO:0000313" key="4">
    <source>
        <dbReference type="Proteomes" id="UP000838686"/>
    </source>
</evidence>
<evidence type="ECO:0000259" key="2">
    <source>
        <dbReference type="Pfam" id="PF22882"/>
    </source>
</evidence>
<proteinExistence type="predicted"/>
<dbReference type="Pfam" id="PF22882">
    <property type="entry name" value="GT-D-like"/>
    <property type="match status" value="1"/>
</dbReference>
<evidence type="ECO:0000313" key="3">
    <source>
        <dbReference type="EMBL" id="CAH1206193.1"/>
    </source>
</evidence>